<feature type="non-terminal residue" evidence="1">
    <location>
        <position position="187"/>
    </location>
</feature>
<proteinExistence type="predicted"/>
<evidence type="ECO:0008006" key="2">
    <source>
        <dbReference type="Google" id="ProtNLM"/>
    </source>
</evidence>
<dbReference type="EMBL" id="BARS01019291">
    <property type="protein sequence ID" value="GAF89240.1"/>
    <property type="molecule type" value="Genomic_DNA"/>
</dbReference>
<protein>
    <recommendedName>
        <fullName evidence="2">SIR2-like domain-containing protein</fullName>
    </recommendedName>
</protein>
<dbReference type="AlphaFoldDB" id="X0UL73"/>
<sequence length="187" mass="21621">MVRAPRFFVLGAGFSQPGGLPLGKDLFAQIVAETKRTVLYENILKPDIEAFIRYLNETEGQTIREEEIDFEQFMSYLDIEHFLDLRGSDTWSSEGNRSQLVIRNFIALVLHKSQREMSESDLSLYRSFAERLSPRDVIVTFNYDTVLERALKDAQVPFRLFPQRYTNVSPGWGEVDTSTEEVILLKM</sequence>
<name>X0UL73_9ZZZZ</name>
<comment type="caution">
    <text evidence="1">The sequence shown here is derived from an EMBL/GenBank/DDBJ whole genome shotgun (WGS) entry which is preliminary data.</text>
</comment>
<organism evidence="1">
    <name type="scientific">marine sediment metagenome</name>
    <dbReference type="NCBI Taxonomy" id="412755"/>
    <lineage>
        <taxon>unclassified sequences</taxon>
        <taxon>metagenomes</taxon>
        <taxon>ecological metagenomes</taxon>
    </lineage>
</organism>
<accession>X0UL73</accession>
<gene>
    <name evidence="1" type="ORF">S01H1_31282</name>
</gene>
<evidence type="ECO:0000313" key="1">
    <source>
        <dbReference type="EMBL" id="GAF89240.1"/>
    </source>
</evidence>
<reference evidence="1" key="1">
    <citation type="journal article" date="2014" name="Front. Microbiol.">
        <title>High frequency of phylogenetically diverse reductive dehalogenase-homologous genes in deep subseafloor sedimentary metagenomes.</title>
        <authorList>
            <person name="Kawai M."/>
            <person name="Futagami T."/>
            <person name="Toyoda A."/>
            <person name="Takaki Y."/>
            <person name="Nishi S."/>
            <person name="Hori S."/>
            <person name="Arai W."/>
            <person name="Tsubouchi T."/>
            <person name="Morono Y."/>
            <person name="Uchiyama I."/>
            <person name="Ito T."/>
            <person name="Fujiyama A."/>
            <person name="Inagaki F."/>
            <person name="Takami H."/>
        </authorList>
    </citation>
    <scope>NUCLEOTIDE SEQUENCE</scope>
    <source>
        <strain evidence="1">Expedition CK06-06</strain>
    </source>
</reference>